<dbReference type="SUPFAM" id="SSF53474">
    <property type="entry name" value="alpha/beta-Hydrolases"/>
    <property type="match status" value="1"/>
</dbReference>
<evidence type="ECO:0000313" key="3">
    <source>
        <dbReference type="Proteomes" id="UP000216444"/>
    </source>
</evidence>
<dbReference type="InterPro" id="IPR000073">
    <property type="entry name" value="AB_hydrolase_1"/>
</dbReference>
<dbReference type="GO" id="GO:0016787">
    <property type="term" value="F:hydrolase activity"/>
    <property type="evidence" value="ECO:0007669"/>
    <property type="project" value="UniProtKB-KW"/>
</dbReference>
<evidence type="ECO:0000313" key="2">
    <source>
        <dbReference type="EMBL" id="OZG56622.1"/>
    </source>
</evidence>
<dbReference type="Proteomes" id="UP000216444">
    <property type="component" value="Unassembled WGS sequence"/>
</dbReference>
<keyword evidence="3" id="KW-1185">Reference proteome</keyword>
<organism evidence="2 3">
    <name type="scientific">Bifidobacterium tissieri</name>
    <dbReference type="NCBI Taxonomy" id="1630162"/>
    <lineage>
        <taxon>Bacteria</taxon>
        <taxon>Bacillati</taxon>
        <taxon>Actinomycetota</taxon>
        <taxon>Actinomycetes</taxon>
        <taxon>Bifidobacteriales</taxon>
        <taxon>Bifidobacteriaceae</taxon>
        <taxon>Bifidobacterium</taxon>
    </lineage>
</organism>
<dbReference type="PANTHER" id="PTHR43798">
    <property type="entry name" value="MONOACYLGLYCEROL LIPASE"/>
    <property type="match status" value="1"/>
</dbReference>
<proteinExistence type="predicted"/>
<name>A0A261FBW7_9BIFI</name>
<dbReference type="Pfam" id="PF12697">
    <property type="entry name" value="Abhydrolase_6"/>
    <property type="match status" value="1"/>
</dbReference>
<dbReference type="EMBL" id="MWWV01000015">
    <property type="protein sequence ID" value="OZG56622.1"/>
    <property type="molecule type" value="Genomic_DNA"/>
</dbReference>
<dbReference type="RefSeq" id="WP_245819397.1">
    <property type="nucleotide sequence ID" value="NZ_MWWV01000015.1"/>
</dbReference>
<keyword evidence="2" id="KW-0378">Hydrolase</keyword>
<feature type="domain" description="AB hydrolase-1" evidence="1">
    <location>
        <begin position="23"/>
        <end position="278"/>
    </location>
</feature>
<dbReference type="Gene3D" id="3.40.50.1820">
    <property type="entry name" value="alpha/beta hydrolase"/>
    <property type="match status" value="1"/>
</dbReference>
<dbReference type="InterPro" id="IPR050266">
    <property type="entry name" value="AB_hydrolase_sf"/>
</dbReference>
<sequence length="289" mass="31517">MTMTILRTTYREPAAGADQGVPVVLVHAFPIDHRVWDECASVLCAISEGEQDRPFALYGLEMPGAGECPVPSAEQTGPVADDGAYPEAMDRMAESFVQEFLSTGHTKAVWVGISMGGYLTLAVHRLHPEVVAGVVLCDTKSEGDGPKARANRLRIANVCETEHTVEPVMHFAQPQPDDSDFKKSPAFIDLFTRWINEQHPEGVAWRQRMAAGRPDETPQLAKITVPAGLVSGTLDPSSAPDRMRLMLEKMTGTECAFTTVYDAGHFTCVEKPDVVARAILDVQHRASTM</sequence>
<dbReference type="InterPro" id="IPR029058">
    <property type="entry name" value="AB_hydrolase_fold"/>
</dbReference>
<gene>
    <name evidence="2" type="ORF">BTIS_1828</name>
</gene>
<protein>
    <submittedName>
        <fullName evidence="2">Alpha/beta hydrolase</fullName>
    </submittedName>
</protein>
<comment type="caution">
    <text evidence="2">The sequence shown here is derived from an EMBL/GenBank/DDBJ whole genome shotgun (WGS) entry which is preliminary data.</text>
</comment>
<dbReference type="AlphaFoldDB" id="A0A261FBW7"/>
<reference evidence="2 3" key="1">
    <citation type="journal article" date="2017" name="BMC Genomics">
        <title>Comparative genomic and phylogenomic analyses of the Bifidobacteriaceae family.</title>
        <authorList>
            <person name="Lugli G.A."/>
            <person name="Milani C."/>
            <person name="Turroni F."/>
            <person name="Duranti S."/>
            <person name="Mancabelli L."/>
            <person name="Mangifesta M."/>
            <person name="Ferrario C."/>
            <person name="Modesto M."/>
            <person name="Mattarelli P."/>
            <person name="Jiri K."/>
            <person name="van Sinderen D."/>
            <person name="Ventura M."/>
        </authorList>
    </citation>
    <scope>NUCLEOTIDE SEQUENCE [LARGE SCALE GENOMIC DNA]</scope>
    <source>
        <strain evidence="2 3">DSM 100201</strain>
    </source>
</reference>
<evidence type="ECO:0000259" key="1">
    <source>
        <dbReference type="Pfam" id="PF12697"/>
    </source>
</evidence>
<accession>A0A261FBW7</accession>